<evidence type="ECO:0000313" key="3">
    <source>
        <dbReference type="Proteomes" id="UP000308133"/>
    </source>
</evidence>
<feature type="compositionally biased region" description="Low complexity" evidence="1">
    <location>
        <begin position="711"/>
        <end position="727"/>
    </location>
</feature>
<feature type="compositionally biased region" description="Low complexity" evidence="1">
    <location>
        <begin position="402"/>
        <end position="430"/>
    </location>
</feature>
<dbReference type="AlphaFoldDB" id="A0A4U7B1J1"/>
<feature type="compositionally biased region" description="Low complexity" evidence="1">
    <location>
        <begin position="896"/>
        <end position="921"/>
    </location>
</feature>
<accession>A0A4U7B1J1</accession>
<comment type="caution">
    <text evidence="2">The sequence shown here is derived from an EMBL/GenBank/DDBJ whole genome shotgun (WGS) entry which is preliminary data.</text>
</comment>
<protein>
    <submittedName>
        <fullName evidence="2">Uncharacterized protein</fullName>
    </submittedName>
</protein>
<feature type="compositionally biased region" description="Low complexity" evidence="1">
    <location>
        <begin position="1056"/>
        <end position="1069"/>
    </location>
</feature>
<feature type="compositionally biased region" description="Gly residues" evidence="1">
    <location>
        <begin position="886"/>
        <end position="895"/>
    </location>
</feature>
<feature type="compositionally biased region" description="Gly residues" evidence="1">
    <location>
        <begin position="1087"/>
        <end position="1096"/>
    </location>
</feature>
<dbReference type="Proteomes" id="UP000308133">
    <property type="component" value="Unassembled WGS sequence"/>
</dbReference>
<feature type="compositionally biased region" description="Low complexity" evidence="1">
    <location>
        <begin position="741"/>
        <end position="753"/>
    </location>
</feature>
<feature type="compositionally biased region" description="Polar residues" evidence="1">
    <location>
        <begin position="378"/>
        <end position="401"/>
    </location>
</feature>
<gene>
    <name evidence="2" type="ORF">C1H76_6728</name>
</gene>
<reference evidence="2 3" key="1">
    <citation type="submission" date="2018-02" db="EMBL/GenBank/DDBJ databases">
        <title>Draft genome sequences of Elsinoe sp., causing black scab on jojoba.</title>
        <authorList>
            <person name="Stodart B."/>
            <person name="Jeffress S."/>
            <person name="Ash G."/>
            <person name="Arun Chinnappa K."/>
        </authorList>
    </citation>
    <scope>NUCLEOTIDE SEQUENCE [LARGE SCALE GENOMIC DNA]</scope>
    <source>
        <strain evidence="2 3">Hillstone_2</strain>
    </source>
</reference>
<feature type="region of interest" description="Disordered" evidence="1">
    <location>
        <begin position="975"/>
        <end position="1096"/>
    </location>
</feature>
<feature type="compositionally biased region" description="Low complexity" evidence="1">
    <location>
        <begin position="294"/>
        <end position="307"/>
    </location>
</feature>
<name>A0A4U7B1J1_9PEZI</name>
<feature type="compositionally biased region" description="Low complexity" evidence="1">
    <location>
        <begin position="765"/>
        <end position="779"/>
    </location>
</feature>
<proteinExistence type="predicted"/>
<feature type="compositionally biased region" description="Basic and acidic residues" evidence="1">
    <location>
        <begin position="251"/>
        <end position="262"/>
    </location>
</feature>
<feature type="compositionally biased region" description="Low complexity" evidence="1">
    <location>
        <begin position="314"/>
        <end position="324"/>
    </location>
</feature>
<evidence type="ECO:0000256" key="1">
    <source>
        <dbReference type="SAM" id="MobiDB-lite"/>
    </source>
</evidence>
<feature type="compositionally biased region" description="Low complexity" evidence="1">
    <location>
        <begin position="340"/>
        <end position="359"/>
    </location>
</feature>
<sequence length="1096" mass="113388">MRPFGGKKQPIHIVNSQDWTDADNRMSFIELFRILPDAHIKFVMNGRHINFKYAVALLESLLISSEEQEFKQQYPRTFSNQFLKIMLDLASKVDPATEKKETFPMAVRKIFVGKPSILPEMVQKLQPQHQGWFKHSFDSYKTHPDTQYDTRILMNIFKAQAILAFDEYGIPRDRYSFFERKETLAEIDDTPIGFHGHRMEIAYMLQPKELNDLFAGEEALSMVYPYYSGDEVSSAQAQIAESQLADLMVKYPEDEPDPHPDEGPISSGSGSGSTLTNAPDSAPARGPSSATTRGPSSASTRGAGSSSAKERDAAPAPRSGSPSPIVKERSPLQRRQTVEGMSSVSTMSAGTSSGSAAPSDMPQMAASDVDGATLDTPGPTSKSSGQSTPSDPALGSASQKMPPTGGNPTGPSSSRAAIKGSTAMGAESMAAGGGASSGQQGASSKLPEAETEDFFKNTTRQKLWRKIFLAHLRRLQSQIKAGEAKYGKTPQLQGWKDLVASIGKESSAWHLGASAVDYQAYLNEAGRGPVVFAAGQYGALDDNGANNVFANQYNIEICPSAALSLFGEQGQSKVPLMYMLPTEGAKGGGAAWTNRFSFDVKERWSSFQQVLSSRGLMMLNHISKFATRKKPPLIEPEPLFDAISALYFSMILHKHYPEQIALGVEPFPLPPATPVVFVASGKRVAFKPVQKSNVYAFHMPFPSGGLPLQATSTEHPSSSGGPPTGSSANSQSATSGQRRAGTGTSSPSSPSTGRAIPANAAPSEGGPALSTSGSASSGSRIKTAGRSAPPLSRRGLTGPGSLISSNAKSAVIGPPGKPFLGPSSSGTPSSGGPSGLFSARDPVSGPPSAQSSSLSLSSDSTPSLPKKSGPALPASTPSSPPALAGPGAGAVGTGPKGPSAGPSSSSSTGSSTAAASPAGSTNLPPYVTQLLKWQSENEDQFWKMQNAIFSPTATFAGQLRQPLDEPWITINSEAVGGTAGAGGGVIPASLSVGGGMGGSSRGPSTEKSVGASGTGAMSPTKSSSAAASTGPGSKVSLAASLGPVPQSSVAGTMPHSGPSAGSGASEIPPAIKPASGPSRMMPSGDARTGGGSTSRL</sequence>
<organism evidence="2 3">
    <name type="scientific">Elsinoe australis</name>
    <dbReference type="NCBI Taxonomy" id="40998"/>
    <lineage>
        <taxon>Eukaryota</taxon>
        <taxon>Fungi</taxon>
        <taxon>Dikarya</taxon>
        <taxon>Ascomycota</taxon>
        <taxon>Pezizomycotina</taxon>
        <taxon>Dothideomycetes</taxon>
        <taxon>Dothideomycetidae</taxon>
        <taxon>Myriangiales</taxon>
        <taxon>Elsinoaceae</taxon>
        <taxon>Elsinoe</taxon>
    </lineage>
</organism>
<feature type="region of interest" description="Disordered" evidence="1">
    <location>
        <begin position="706"/>
        <end position="924"/>
    </location>
</feature>
<feature type="region of interest" description="Disordered" evidence="1">
    <location>
        <begin position="251"/>
        <end position="449"/>
    </location>
</feature>
<feature type="compositionally biased region" description="Polar residues" evidence="1">
    <location>
        <begin position="728"/>
        <end position="737"/>
    </location>
</feature>
<evidence type="ECO:0000313" key="2">
    <source>
        <dbReference type="EMBL" id="TKX21187.1"/>
    </source>
</evidence>
<feature type="compositionally biased region" description="Low complexity" evidence="1">
    <location>
        <begin position="818"/>
        <end position="885"/>
    </location>
</feature>
<feature type="compositionally biased region" description="Low complexity" evidence="1">
    <location>
        <begin position="1018"/>
        <end position="1034"/>
    </location>
</feature>
<dbReference type="EMBL" id="PTQR01000082">
    <property type="protein sequence ID" value="TKX21187.1"/>
    <property type="molecule type" value="Genomic_DNA"/>
</dbReference>